<organism evidence="4 5">
    <name type="scientific">Halopseudomonas bauzanensis</name>
    <dbReference type="NCBI Taxonomy" id="653930"/>
    <lineage>
        <taxon>Bacteria</taxon>
        <taxon>Pseudomonadati</taxon>
        <taxon>Pseudomonadota</taxon>
        <taxon>Gammaproteobacteria</taxon>
        <taxon>Pseudomonadales</taxon>
        <taxon>Pseudomonadaceae</taxon>
        <taxon>Halopseudomonas</taxon>
    </lineage>
</organism>
<dbReference type="Proteomes" id="UP000186599">
    <property type="component" value="Unassembled WGS sequence"/>
</dbReference>
<accession>A0A1I4P411</accession>
<evidence type="ECO:0000313" key="3">
    <source>
        <dbReference type="EMBL" id="SES27520.1"/>
    </source>
</evidence>
<evidence type="ECO:0000313" key="6">
    <source>
        <dbReference type="Proteomes" id="UP000186904"/>
    </source>
</evidence>
<name>A0A1I4P411_9GAMM</name>
<dbReference type="EMBL" id="FOGN01000006">
    <property type="protein sequence ID" value="SES27520.1"/>
    <property type="molecule type" value="Genomic_DNA"/>
</dbReference>
<feature type="domain" description="YdhG-like" evidence="2">
    <location>
        <begin position="37"/>
        <end position="124"/>
    </location>
</feature>
<feature type="region of interest" description="Disordered" evidence="1">
    <location>
        <begin position="1"/>
        <end position="20"/>
    </location>
</feature>
<proteinExistence type="predicted"/>
<dbReference type="AlphaFoldDB" id="A0A1I4P411"/>
<evidence type="ECO:0000313" key="4">
    <source>
        <dbReference type="EMBL" id="SFM22356.1"/>
    </source>
</evidence>
<reference evidence="5 6" key="1">
    <citation type="submission" date="2016-10" db="EMBL/GenBank/DDBJ databases">
        <authorList>
            <person name="de Groot N.N."/>
        </authorList>
    </citation>
    <scope>NUCLEOTIDE SEQUENCE [LARGE SCALE GENOMIC DNA]</scope>
    <source>
        <strain evidence="4 5">CGMCC 1.9095</strain>
        <strain evidence="3 6">DSM 22558</strain>
    </source>
</reference>
<sequence length="131" mass="14903">MAISPKPKSTRKPPGPADSHADIEDWIEQVMPRLHPIVRYLDELIREAIPGLQYAVKWREAYYGLPERGWIIQMVAYDVSVNVVFFGGAEFDAPPPLGEGSRYVKVRSLEEAQVPEMRQWIQQAANVAGWK</sequence>
<dbReference type="InterPro" id="IPR014922">
    <property type="entry name" value="YdhG-like"/>
</dbReference>
<dbReference type="Pfam" id="PF08818">
    <property type="entry name" value="DUF1801"/>
    <property type="match status" value="1"/>
</dbReference>
<dbReference type="Proteomes" id="UP000186904">
    <property type="component" value="Unassembled WGS sequence"/>
</dbReference>
<dbReference type="EMBL" id="FOUA01000006">
    <property type="protein sequence ID" value="SFM22356.1"/>
    <property type="molecule type" value="Genomic_DNA"/>
</dbReference>
<keyword evidence="5" id="KW-1185">Reference proteome</keyword>
<dbReference type="RefSeq" id="WP_074781099.1">
    <property type="nucleotide sequence ID" value="NZ_FOGN01000006.1"/>
</dbReference>
<evidence type="ECO:0000313" key="5">
    <source>
        <dbReference type="Proteomes" id="UP000186599"/>
    </source>
</evidence>
<dbReference type="STRING" id="653930.SAMN05216589_2999"/>
<evidence type="ECO:0000259" key="2">
    <source>
        <dbReference type="Pfam" id="PF08818"/>
    </source>
</evidence>
<dbReference type="SUPFAM" id="SSF159888">
    <property type="entry name" value="YdhG-like"/>
    <property type="match status" value="1"/>
</dbReference>
<evidence type="ECO:0000256" key="1">
    <source>
        <dbReference type="SAM" id="MobiDB-lite"/>
    </source>
</evidence>
<gene>
    <name evidence="4" type="ORF">SAMN04487855_2771</name>
    <name evidence="3" type="ORF">SAMN05216589_2999</name>
</gene>
<protein>
    <recommendedName>
        <fullName evidence="2">YdhG-like domain-containing protein</fullName>
    </recommendedName>
</protein>